<dbReference type="AlphaFoldDB" id="A0A7X3IGX1"/>
<protein>
    <submittedName>
        <fullName evidence="1">Uncharacterized protein</fullName>
    </submittedName>
</protein>
<dbReference type="Proteomes" id="UP000460318">
    <property type="component" value="Unassembled WGS sequence"/>
</dbReference>
<gene>
    <name evidence="1" type="ORF">GRF59_05435</name>
</gene>
<organism evidence="1 2">
    <name type="scientific">Paenibacillus dendrobii</name>
    <dbReference type="NCBI Taxonomy" id="2691084"/>
    <lineage>
        <taxon>Bacteria</taxon>
        <taxon>Bacillati</taxon>
        <taxon>Bacillota</taxon>
        <taxon>Bacilli</taxon>
        <taxon>Bacillales</taxon>
        <taxon>Paenibacillaceae</taxon>
        <taxon>Paenibacillus</taxon>
    </lineage>
</organism>
<name>A0A7X3IGX1_9BACL</name>
<evidence type="ECO:0000313" key="2">
    <source>
        <dbReference type="Proteomes" id="UP000460318"/>
    </source>
</evidence>
<comment type="caution">
    <text evidence="1">The sequence shown here is derived from an EMBL/GenBank/DDBJ whole genome shotgun (WGS) entry which is preliminary data.</text>
</comment>
<proteinExistence type="predicted"/>
<accession>A0A7X3IGX1</accession>
<evidence type="ECO:0000313" key="1">
    <source>
        <dbReference type="EMBL" id="MWV43066.1"/>
    </source>
</evidence>
<keyword evidence="2" id="KW-1185">Reference proteome</keyword>
<sequence length="111" mass="12618">MMKVRLKAKFFFDNGEVKRVVWTISDPTVIYGSPSKPVKTVLTTVKDVQDEFQKSFRKLHKEGEVFTVAGIGGDLSGVHFNKVSYWTLKVEEIGEEEDKSNHVLAPMKDEI</sequence>
<reference evidence="1 2" key="1">
    <citation type="submission" date="2019-12" db="EMBL/GenBank/DDBJ databases">
        <title>Paenibacillus sp. nov., an endophytic bacterium isolated from the stem of Dendrobium.</title>
        <authorList>
            <person name="Zhao R."/>
        </authorList>
    </citation>
    <scope>NUCLEOTIDE SEQUENCE [LARGE SCALE GENOMIC DNA]</scope>
    <source>
        <strain evidence="1 2">HJL G12</strain>
    </source>
</reference>
<dbReference type="EMBL" id="WUBI01000001">
    <property type="protein sequence ID" value="MWV43066.1"/>
    <property type="molecule type" value="Genomic_DNA"/>
</dbReference>